<organism evidence="2 3">
    <name type="scientific">Apibacter mensalis</name>
    <dbReference type="NCBI Taxonomy" id="1586267"/>
    <lineage>
        <taxon>Bacteria</taxon>
        <taxon>Pseudomonadati</taxon>
        <taxon>Bacteroidota</taxon>
        <taxon>Flavobacteriia</taxon>
        <taxon>Flavobacteriales</taxon>
        <taxon>Weeksellaceae</taxon>
        <taxon>Apibacter</taxon>
    </lineage>
</organism>
<dbReference type="CDD" id="cd00761">
    <property type="entry name" value="Glyco_tranf_GTA_type"/>
    <property type="match status" value="1"/>
</dbReference>
<dbReference type="SUPFAM" id="SSF53448">
    <property type="entry name" value="Nucleotide-diphospho-sugar transferases"/>
    <property type="match status" value="1"/>
</dbReference>
<dbReference type="InterPro" id="IPR029044">
    <property type="entry name" value="Nucleotide-diphossugar_trans"/>
</dbReference>
<accession>A0A0X3AMF2</accession>
<keyword evidence="3" id="KW-1185">Reference proteome</keyword>
<dbReference type="Pfam" id="PF00535">
    <property type="entry name" value="Glycos_transf_2"/>
    <property type="match status" value="1"/>
</dbReference>
<dbReference type="RefSeq" id="WP_167336863.1">
    <property type="nucleotide sequence ID" value="NZ_FCOR01000002.1"/>
</dbReference>
<dbReference type="EMBL" id="FCOR01000002">
    <property type="protein sequence ID" value="CVK15526.1"/>
    <property type="molecule type" value="Genomic_DNA"/>
</dbReference>
<evidence type="ECO:0000313" key="3">
    <source>
        <dbReference type="Proteomes" id="UP000182761"/>
    </source>
</evidence>
<dbReference type="AlphaFoldDB" id="A0A0X3AMF2"/>
<dbReference type="PANTHER" id="PTHR22916">
    <property type="entry name" value="GLYCOSYLTRANSFERASE"/>
    <property type="match status" value="1"/>
</dbReference>
<dbReference type="PANTHER" id="PTHR22916:SF3">
    <property type="entry name" value="UDP-GLCNAC:BETAGAL BETA-1,3-N-ACETYLGLUCOSAMINYLTRANSFERASE-LIKE PROTEIN 1"/>
    <property type="match status" value="1"/>
</dbReference>
<dbReference type="Proteomes" id="UP000182761">
    <property type="component" value="Unassembled WGS sequence"/>
</dbReference>
<feature type="domain" description="Glycosyltransferase 2-like" evidence="1">
    <location>
        <begin position="5"/>
        <end position="134"/>
    </location>
</feature>
<dbReference type="GO" id="GO:0016758">
    <property type="term" value="F:hexosyltransferase activity"/>
    <property type="evidence" value="ECO:0007669"/>
    <property type="project" value="UniProtKB-ARBA"/>
</dbReference>
<evidence type="ECO:0000313" key="2">
    <source>
        <dbReference type="EMBL" id="CVK15526.1"/>
    </source>
</evidence>
<name>A0A0X3AMF2_9FLAO</name>
<gene>
    <name evidence="2" type="ORF">Ga0061079_10272</name>
</gene>
<protein>
    <submittedName>
        <fullName evidence="2">Glycosyltransferase involved in cell wall bisynthesis</fullName>
    </submittedName>
</protein>
<evidence type="ECO:0000259" key="1">
    <source>
        <dbReference type="Pfam" id="PF00535"/>
    </source>
</evidence>
<dbReference type="Gene3D" id="3.90.550.10">
    <property type="entry name" value="Spore Coat Polysaccharide Biosynthesis Protein SpsA, Chain A"/>
    <property type="match status" value="1"/>
</dbReference>
<dbReference type="STRING" id="1586267.GCA_001418685_00351"/>
<sequence length="297" mass="34531">MINYTIIIPHKNTPKYLQRCLDSIPERDDIQIIIVDDNSDYIDTINFPGLNKKNTEVYFTKEGKGAGYARNIGLSCAKGKWLLFADADDYFNKGFLDIIDKYLNSDNDVIYFSASSIDNKTGKIANRNKDIVKVINNFNKEKYKTVENLIFKNWTPWSKMFKHNFIKHKNLFFEEVKVGNDALFVLESGINAKKIAVDKFPIYCVTYSITSLTFSITNETFFDERFNAKIRINNYLDDKGKDRYKIPLGDDIVISINYGFKKFFNTIKKAKINNNKIILSTIQSLIKRFLKILNFKN</sequence>
<keyword evidence="2" id="KW-0808">Transferase</keyword>
<proteinExistence type="predicted"/>
<reference evidence="2 3" key="1">
    <citation type="submission" date="2016-01" db="EMBL/GenBank/DDBJ databases">
        <authorList>
            <person name="McClelland M."/>
            <person name="Jain A."/>
            <person name="Saraogi P."/>
            <person name="Mendelson R."/>
            <person name="Westerman R."/>
            <person name="SanMiguel P."/>
            <person name="Csonka L."/>
        </authorList>
    </citation>
    <scope>NUCLEOTIDE SEQUENCE [LARGE SCALE GENOMIC DNA]</scope>
    <source>
        <strain evidence="2 3">R-53146</strain>
    </source>
</reference>
<dbReference type="InterPro" id="IPR001173">
    <property type="entry name" value="Glyco_trans_2-like"/>
</dbReference>